<name>A0A1M6A2M0_9FIRM</name>
<sequence>MRHRGMSHIRGISKFKQEKKDFIWGSDVVLGFPFDMSYYMIIL</sequence>
<dbReference type="AlphaFoldDB" id="A0A1M6A2M0"/>
<organism evidence="1 2">
    <name type="scientific">Anaerovibrio lipolyticus DSM 3074</name>
    <dbReference type="NCBI Taxonomy" id="1120997"/>
    <lineage>
        <taxon>Bacteria</taxon>
        <taxon>Bacillati</taxon>
        <taxon>Bacillota</taxon>
        <taxon>Negativicutes</taxon>
        <taxon>Selenomonadales</taxon>
        <taxon>Selenomonadaceae</taxon>
        <taxon>Anaerovibrio</taxon>
    </lineage>
</organism>
<dbReference type="Proteomes" id="UP000191240">
    <property type="component" value="Unassembled WGS sequence"/>
</dbReference>
<reference evidence="1 2" key="1">
    <citation type="submission" date="2016-11" db="EMBL/GenBank/DDBJ databases">
        <authorList>
            <person name="Jaros S."/>
            <person name="Januszkiewicz K."/>
            <person name="Wedrychowicz H."/>
        </authorList>
    </citation>
    <scope>NUCLEOTIDE SEQUENCE [LARGE SCALE GENOMIC DNA]</scope>
    <source>
        <strain evidence="1 2">DSM 3074</strain>
    </source>
</reference>
<accession>A0A1M6A2M0</accession>
<protein>
    <submittedName>
        <fullName evidence="1">Uncharacterized protein</fullName>
    </submittedName>
</protein>
<evidence type="ECO:0000313" key="2">
    <source>
        <dbReference type="Proteomes" id="UP000191240"/>
    </source>
</evidence>
<gene>
    <name evidence="1" type="ORF">SAMN02745671_00194</name>
</gene>
<proteinExistence type="predicted"/>
<evidence type="ECO:0000313" key="1">
    <source>
        <dbReference type="EMBL" id="SHI30754.1"/>
    </source>
</evidence>
<dbReference type="EMBL" id="FQYW01000003">
    <property type="protein sequence ID" value="SHI30754.1"/>
    <property type="molecule type" value="Genomic_DNA"/>
</dbReference>